<sequence length="119" mass="12388">MHIHFPAGAVPKDGPSAGVTMTTALASLLSGRQVRTDVAMTGEVSLTGRVLPIGGVKQKLLAAHRAGITTVVIPKRNEPDLDDVPAEILEKLEIHPVTDVRQVLEIALSSADVPVTAAA</sequence>
<dbReference type="EC" id="3.4.21.53" evidence="3"/>
<dbReference type="InterPro" id="IPR020568">
    <property type="entry name" value="Ribosomal_Su5_D2-typ_SF"/>
</dbReference>
<dbReference type="PANTHER" id="PTHR10046">
    <property type="entry name" value="ATP DEPENDENT LON PROTEASE FAMILY MEMBER"/>
    <property type="match status" value="1"/>
</dbReference>
<keyword evidence="6" id="KW-1185">Reference proteome</keyword>
<dbReference type="Proteomes" id="UP000002805">
    <property type="component" value="Chromosome"/>
</dbReference>
<keyword evidence="2 3" id="KW-0720">Serine protease</keyword>
<proteinExistence type="inferred from homology"/>
<dbReference type="GO" id="GO:0030163">
    <property type="term" value="P:protein catabolic process"/>
    <property type="evidence" value="ECO:0007669"/>
    <property type="project" value="InterPro"/>
</dbReference>
<dbReference type="InterPro" id="IPR027065">
    <property type="entry name" value="Lon_Prtase"/>
</dbReference>
<keyword evidence="3 5" id="KW-0645">Protease</keyword>
<dbReference type="GO" id="GO:0004176">
    <property type="term" value="F:ATP-dependent peptidase activity"/>
    <property type="evidence" value="ECO:0007669"/>
    <property type="project" value="UniProtKB-UniRule"/>
</dbReference>
<feature type="active site" evidence="3">
    <location>
        <position position="16"/>
    </location>
</feature>
<dbReference type="Pfam" id="PF05362">
    <property type="entry name" value="Lon_C"/>
    <property type="match status" value="1"/>
</dbReference>
<dbReference type="AlphaFoldDB" id="D6X6C7"/>
<dbReference type="InterPro" id="IPR008269">
    <property type="entry name" value="Lon_proteolytic"/>
</dbReference>
<dbReference type="PRINTS" id="PR00830">
    <property type="entry name" value="ENDOLAPTASE"/>
</dbReference>
<name>D6X6C7_STRE2</name>
<gene>
    <name evidence="5" type="ORF">SSDG_06265</name>
</gene>
<reference evidence="6" key="1">
    <citation type="submission" date="2008-02" db="EMBL/GenBank/DDBJ databases">
        <authorList>
            <consortium name="The Broad Institute Genome Sequencing Platform"/>
            <person name="Fischbach M."/>
            <person name="Ward D."/>
            <person name="Young S."/>
            <person name="Jaffe D."/>
            <person name="Gnerre S."/>
            <person name="Berlin A."/>
            <person name="Heiman D."/>
            <person name="Hepburn T."/>
            <person name="Sykes S."/>
            <person name="Alvarado L."/>
            <person name="Kodira C.D."/>
            <person name="Straight P."/>
            <person name="Clardy J."/>
            <person name="Hung D."/>
            <person name="Kolter R."/>
            <person name="Mekalanos J."/>
            <person name="Walker S."/>
            <person name="Walsh C.T."/>
            <person name="Lander E."/>
            <person name="Galagan J."/>
            <person name="Nusbaum C."/>
            <person name="Birren B."/>
        </authorList>
    </citation>
    <scope>NUCLEOTIDE SEQUENCE [LARGE SCALE GENOMIC DNA]</scope>
    <source>
        <strain evidence="6">ATCC 25486 / DSM 40338 / CBS 914.69 / JCM 4507 / NBRC 13074 / NRRL 2958 / 5647</strain>
    </source>
</reference>
<keyword evidence="1 3" id="KW-0378">Hydrolase</keyword>
<evidence type="ECO:0000313" key="5">
    <source>
        <dbReference type="EMBL" id="EFH31035.1"/>
    </source>
</evidence>
<comment type="catalytic activity">
    <reaction evidence="3">
        <text>Hydrolysis of proteins in presence of ATP.</text>
        <dbReference type="EC" id="3.4.21.53"/>
    </reaction>
</comment>
<evidence type="ECO:0000256" key="2">
    <source>
        <dbReference type="ARBA" id="ARBA00022825"/>
    </source>
</evidence>
<dbReference type="eggNOG" id="COG0466">
    <property type="taxonomic scope" value="Bacteria"/>
</dbReference>
<organism evidence="5 6">
    <name type="scientific">Streptomyces pristinaespiralis (strain ATCC 25486 / DSM 40338 / CBS 914.69 / JCM 4507 / KCC S-0507 / NBRC 13074 / NRRL 2958 / 5647)</name>
    <dbReference type="NCBI Taxonomy" id="457429"/>
    <lineage>
        <taxon>Bacteria</taxon>
        <taxon>Bacillati</taxon>
        <taxon>Actinomycetota</taxon>
        <taxon>Actinomycetes</taxon>
        <taxon>Kitasatosporales</taxon>
        <taxon>Streptomycetaceae</taxon>
        <taxon>Streptomyces</taxon>
    </lineage>
</organism>
<feature type="active site" evidence="3">
    <location>
        <position position="59"/>
    </location>
</feature>
<dbReference type="EMBL" id="CM000950">
    <property type="protein sequence ID" value="EFH31035.1"/>
    <property type="molecule type" value="Genomic_DNA"/>
</dbReference>
<evidence type="ECO:0000259" key="4">
    <source>
        <dbReference type="PROSITE" id="PS51786"/>
    </source>
</evidence>
<feature type="domain" description="Lon proteolytic" evidence="4">
    <location>
        <begin position="1"/>
        <end position="110"/>
    </location>
</feature>
<evidence type="ECO:0000256" key="1">
    <source>
        <dbReference type="ARBA" id="ARBA00022801"/>
    </source>
</evidence>
<dbReference type="GO" id="GO:0005524">
    <property type="term" value="F:ATP binding"/>
    <property type="evidence" value="ECO:0007669"/>
    <property type="project" value="InterPro"/>
</dbReference>
<dbReference type="GO" id="GO:0004252">
    <property type="term" value="F:serine-type endopeptidase activity"/>
    <property type="evidence" value="ECO:0007669"/>
    <property type="project" value="UniProtKB-UniRule"/>
</dbReference>
<accession>D6X6C7</accession>
<dbReference type="InterPro" id="IPR014721">
    <property type="entry name" value="Ribsml_uS5_D2-typ_fold_subgr"/>
</dbReference>
<evidence type="ECO:0000313" key="6">
    <source>
        <dbReference type="Proteomes" id="UP000002805"/>
    </source>
</evidence>
<dbReference type="HOGENOM" id="CLU_166295_0_0_11"/>
<comment type="similarity">
    <text evidence="3">Belongs to the peptidase S16 family.</text>
</comment>
<dbReference type="SUPFAM" id="SSF54211">
    <property type="entry name" value="Ribosomal protein S5 domain 2-like"/>
    <property type="match status" value="1"/>
</dbReference>
<reference evidence="6" key="2">
    <citation type="submission" date="2009-10" db="EMBL/GenBank/DDBJ databases">
        <title>The genome sequence of Streptomyces pristinaespiralis strain ATCC 25486.</title>
        <authorList>
            <consortium name="The Broad Institute Genome Sequencing Platform"/>
            <consortium name="Broad Institute Microbial Sequencing Center"/>
            <person name="Fischbach M."/>
            <person name="Godfrey P."/>
            <person name="Ward D."/>
            <person name="Young S."/>
            <person name="Zeng Q."/>
            <person name="Koehrsen M."/>
            <person name="Alvarado L."/>
            <person name="Berlin A.M."/>
            <person name="Bochicchio J."/>
            <person name="Borenstein D."/>
            <person name="Chapman S.B."/>
            <person name="Chen Z."/>
            <person name="Engels R."/>
            <person name="Freedman E."/>
            <person name="Gellesch M."/>
            <person name="Goldberg J."/>
            <person name="Griggs A."/>
            <person name="Gujja S."/>
            <person name="Heilman E.R."/>
            <person name="Heiman D.I."/>
            <person name="Hepburn T.A."/>
            <person name="Howarth C."/>
            <person name="Jen D."/>
            <person name="Larson L."/>
            <person name="Lewis B."/>
            <person name="Mehta T."/>
            <person name="Park D."/>
            <person name="Pearson M."/>
            <person name="Richards J."/>
            <person name="Roberts A."/>
            <person name="Saif S."/>
            <person name="Shea T.D."/>
            <person name="Shenoy N."/>
            <person name="Sisk P."/>
            <person name="Stolte C."/>
            <person name="Sykes S.N."/>
            <person name="Thomson T."/>
            <person name="Walk T."/>
            <person name="White J."/>
            <person name="Yandava C."/>
            <person name="Straight P."/>
            <person name="Clardy J."/>
            <person name="Hung D."/>
            <person name="Kolter R."/>
            <person name="Mekalanos J."/>
            <person name="Walker S."/>
            <person name="Walsh C.T."/>
            <person name="Wieland-Brown L.C."/>
            <person name="Haas B."/>
            <person name="Nusbaum C."/>
            <person name="Birren B."/>
        </authorList>
    </citation>
    <scope>NUCLEOTIDE SEQUENCE [LARGE SCALE GENOMIC DNA]</scope>
    <source>
        <strain evidence="6">ATCC 25486 / DSM 40338 / CBS 914.69 / JCM 4507 / NBRC 13074 / NRRL 2958 / 5647</strain>
    </source>
</reference>
<dbReference type="Gene3D" id="3.30.230.10">
    <property type="match status" value="1"/>
</dbReference>
<protein>
    <recommendedName>
        <fullName evidence="3">endopeptidase La</fullName>
        <ecNumber evidence="3">3.4.21.53</ecNumber>
    </recommendedName>
</protein>
<dbReference type="PROSITE" id="PS01046">
    <property type="entry name" value="LON_SER"/>
    <property type="match status" value="1"/>
</dbReference>
<evidence type="ECO:0000256" key="3">
    <source>
        <dbReference type="PROSITE-ProRule" id="PRU01122"/>
    </source>
</evidence>
<dbReference type="GO" id="GO:0006508">
    <property type="term" value="P:proteolysis"/>
    <property type="evidence" value="ECO:0007669"/>
    <property type="project" value="UniProtKB-KW"/>
</dbReference>
<dbReference type="InterPro" id="IPR008268">
    <property type="entry name" value="Peptidase_S16_AS"/>
</dbReference>
<dbReference type="PROSITE" id="PS51786">
    <property type="entry name" value="LON_PROTEOLYTIC"/>
    <property type="match status" value="1"/>
</dbReference>